<dbReference type="InterPro" id="IPR036852">
    <property type="entry name" value="Peptidase_S8/S53_dom_sf"/>
</dbReference>
<dbReference type="Proteomes" id="UP000740926">
    <property type="component" value="Unassembled WGS sequence"/>
</dbReference>
<keyword evidence="1" id="KW-0732">Signal</keyword>
<dbReference type="SUPFAM" id="SSF52743">
    <property type="entry name" value="Subtilisin-like"/>
    <property type="match status" value="1"/>
</dbReference>
<gene>
    <name evidence="2" type="ORF">G6F50_015210</name>
</gene>
<name>A0A9P6XZ85_9FUNG</name>
<organism evidence="2 3">
    <name type="scientific">Rhizopus delemar</name>
    <dbReference type="NCBI Taxonomy" id="936053"/>
    <lineage>
        <taxon>Eukaryota</taxon>
        <taxon>Fungi</taxon>
        <taxon>Fungi incertae sedis</taxon>
        <taxon>Mucoromycota</taxon>
        <taxon>Mucoromycotina</taxon>
        <taxon>Mucoromycetes</taxon>
        <taxon>Mucorales</taxon>
        <taxon>Mucorineae</taxon>
        <taxon>Rhizopodaceae</taxon>
        <taxon>Rhizopus</taxon>
    </lineage>
</organism>
<evidence type="ECO:0000256" key="1">
    <source>
        <dbReference type="SAM" id="SignalP"/>
    </source>
</evidence>
<evidence type="ECO:0000313" key="2">
    <source>
        <dbReference type="EMBL" id="KAG1535823.1"/>
    </source>
</evidence>
<keyword evidence="3" id="KW-1185">Reference proteome</keyword>
<sequence>MNHPLHGRSSRSLPHRPLALAVASSLLLATPLPAVASESLDAWQHQRQLQAAWARPVADVASASTAPTATAPATGSTALLGKPGDAASWRSDEFNADWGLGAMGADYAYARGLTGQGVRLALFDSGSALALPEFAGRHTSRSPLGADCATPGVVAGAGACGQTRGEQPGYNYYGLGPATPTMAPTCWARSVPTVMARACTAWPSVRT</sequence>
<dbReference type="GO" id="GO:0004252">
    <property type="term" value="F:serine-type endopeptidase activity"/>
    <property type="evidence" value="ECO:0007669"/>
    <property type="project" value="InterPro"/>
</dbReference>
<accession>A0A9P6XZ85</accession>
<dbReference type="GO" id="GO:0006508">
    <property type="term" value="P:proteolysis"/>
    <property type="evidence" value="ECO:0007669"/>
    <property type="project" value="InterPro"/>
</dbReference>
<dbReference type="Gene3D" id="3.40.50.200">
    <property type="entry name" value="Peptidase S8/S53 domain"/>
    <property type="match status" value="1"/>
</dbReference>
<reference evidence="2 3" key="1">
    <citation type="journal article" date="2020" name="Microb. Genom.">
        <title>Genetic diversity of clinical and environmental Mucorales isolates obtained from an investigation of mucormycosis cases among solid organ transplant recipients.</title>
        <authorList>
            <person name="Nguyen M.H."/>
            <person name="Kaul D."/>
            <person name="Muto C."/>
            <person name="Cheng S.J."/>
            <person name="Richter R.A."/>
            <person name="Bruno V.M."/>
            <person name="Liu G."/>
            <person name="Beyhan S."/>
            <person name="Sundermann A.J."/>
            <person name="Mounaud S."/>
            <person name="Pasculle A.W."/>
            <person name="Nierman W.C."/>
            <person name="Driscoll E."/>
            <person name="Cumbie R."/>
            <person name="Clancy C.J."/>
            <person name="Dupont C.L."/>
        </authorList>
    </citation>
    <scope>NUCLEOTIDE SEQUENCE [LARGE SCALE GENOMIC DNA]</scope>
    <source>
        <strain evidence="2 3">GL24</strain>
    </source>
</reference>
<proteinExistence type="predicted"/>
<comment type="caution">
    <text evidence="2">The sequence shown here is derived from an EMBL/GenBank/DDBJ whole genome shotgun (WGS) entry which is preliminary data.</text>
</comment>
<dbReference type="EMBL" id="JAANIU010008112">
    <property type="protein sequence ID" value="KAG1535823.1"/>
    <property type="molecule type" value="Genomic_DNA"/>
</dbReference>
<evidence type="ECO:0008006" key="4">
    <source>
        <dbReference type="Google" id="ProtNLM"/>
    </source>
</evidence>
<feature type="chain" id="PRO_5040113090" description="Peptidase S8/S53 domain-containing protein" evidence="1">
    <location>
        <begin position="37"/>
        <end position="207"/>
    </location>
</feature>
<protein>
    <recommendedName>
        <fullName evidence="4">Peptidase S8/S53 domain-containing protein</fullName>
    </recommendedName>
</protein>
<dbReference type="AlphaFoldDB" id="A0A9P6XZ85"/>
<evidence type="ECO:0000313" key="3">
    <source>
        <dbReference type="Proteomes" id="UP000740926"/>
    </source>
</evidence>
<feature type="signal peptide" evidence="1">
    <location>
        <begin position="1"/>
        <end position="36"/>
    </location>
</feature>